<accession>A0A9D1QBL4</accession>
<keyword evidence="8 13" id="KW-0378">Hydrolase</keyword>
<proteinExistence type="inferred from homology"/>
<comment type="function">
    <text evidence="1 13">Converts 2,5-diamino-6-(ribosylamino)-4(3h)-pyrimidinone 5'-phosphate into 5-amino-6-(ribosylamino)-2,4(1h,3h)-pyrimidinedione 5'-phosphate.</text>
</comment>
<feature type="binding site" evidence="16">
    <location>
        <position position="50"/>
    </location>
    <ligand>
        <name>Zn(2+)</name>
        <dbReference type="ChEBI" id="CHEBI:29105"/>
        <note>catalytic</note>
    </ligand>
</feature>
<evidence type="ECO:0000313" key="18">
    <source>
        <dbReference type="EMBL" id="HIW10375.1"/>
    </source>
</evidence>
<organism evidence="18 19">
    <name type="scientific">Candidatus Rikenella faecigallinarum</name>
    <dbReference type="NCBI Taxonomy" id="2838745"/>
    <lineage>
        <taxon>Bacteria</taxon>
        <taxon>Pseudomonadati</taxon>
        <taxon>Bacteroidota</taxon>
        <taxon>Bacteroidia</taxon>
        <taxon>Bacteroidales</taxon>
        <taxon>Rikenellaceae</taxon>
        <taxon>Rikenella</taxon>
    </lineage>
</organism>
<comment type="pathway">
    <text evidence="3 13">Cofactor biosynthesis; riboflavin biosynthesis; 5-amino-6-(D-ribitylamino)uracil from GTP: step 3/4.</text>
</comment>
<dbReference type="EMBL" id="DXHL01000014">
    <property type="protein sequence ID" value="HIW10375.1"/>
    <property type="molecule type" value="Genomic_DNA"/>
</dbReference>
<evidence type="ECO:0000256" key="13">
    <source>
        <dbReference type="PIRNR" id="PIRNR006769"/>
    </source>
</evidence>
<reference evidence="18" key="2">
    <citation type="submission" date="2021-04" db="EMBL/GenBank/DDBJ databases">
        <authorList>
            <person name="Gilroy R."/>
        </authorList>
    </citation>
    <scope>NUCLEOTIDE SEQUENCE</scope>
    <source>
        <strain evidence="18">ChiBcec15-1070</strain>
    </source>
</reference>
<evidence type="ECO:0000256" key="2">
    <source>
        <dbReference type="ARBA" id="ARBA00004882"/>
    </source>
</evidence>
<evidence type="ECO:0000256" key="10">
    <source>
        <dbReference type="ARBA" id="ARBA00022857"/>
    </source>
</evidence>
<evidence type="ECO:0000256" key="11">
    <source>
        <dbReference type="ARBA" id="ARBA00023002"/>
    </source>
</evidence>
<keyword evidence="6 13" id="KW-0686">Riboflavin biosynthesis</keyword>
<keyword evidence="9 13" id="KW-0862">Zinc</keyword>
<dbReference type="InterPro" id="IPR004794">
    <property type="entry name" value="Eubact_RibD"/>
</dbReference>
<feature type="domain" description="CMP/dCMP-type deaminase" evidence="17">
    <location>
        <begin position="1"/>
        <end position="128"/>
    </location>
</feature>
<feature type="binding site" evidence="15">
    <location>
        <position position="193"/>
    </location>
    <ligand>
        <name>substrate</name>
    </ligand>
</feature>
<dbReference type="Gene3D" id="3.40.140.10">
    <property type="entry name" value="Cytidine Deaminase, domain 2"/>
    <property type="match status" value="1"/>
</dbReference>
<comment type="pathway">
    <text evidence="2 13">Cofactor biosynthesis; riboflavin biosynthesis; 5-amino-6-(D-ribitylamino)uracil from GTP: step 2/4.</text>
</comment>
<dbReference type="InterPro" id="IPR002125">
    <property type="entry name" value="CMP_dCMP_dom"/>
</dbReference>
<dbReference type="CDD" id="cd01284">
    <property type="entry name" value="Riboflavin_deaminase-reductase"/>
    <property type="match status" value="1"/>
</dbReference>
<evidence type="ECO:0000256" key="9">
    <source>
        <dbReference type="ARBA" id="ARBA00022833"/>
    </source>
</evidence>
<feature type="binding site" evidence="15">
    <location>
        <begin position="300"/>
        <end position="306"/>
    </location>
    <ligand>
        <name>NADP(+)</name>
        <dbReference type="ChEBI" id="CHEBI:58349"/>
    </ligand>
</feature>
<gene>
    <name evidence="18" type="primary">ribD</name>
    <name evidence="18" type="ORF">H9888_02635</name>
</gene>
<evidence type="ECO:0000256" key="15">
    <source>
        <dbReference type="PIRSR" id="PIRSR006769-2"/>
    </source>
</evidence>
<evidence type="ECO:0000256" key="8">
    <source>
        <dbReference type="ARBA" id="ARBA00022801"/>
    </source>
</evidence>
<evidence type="ECO:0000256" key="1">
    <source>
        <dbReference type="ARBA" id="ARBA00002151"/>
    </source>
</evidence>
<comment type="catalytic activity">
    <reaction evidence="13">
        <text>2,5-diamino-6-hydroxy-4-(5-phosphoribosylamino)-pyrimidine + H2O + H(+) = 5-amino-6-(5-phospho-D-ribosylamino)uracil + NH4(+)</text>
        <dbReference type="Rhea" id="RHEA:21868"/>
        <dbReference type="ChEBI" id="CHEBI:15377"/>
        <dbReference type="ChEBI" id="CHEBI:15378"/>
        <dbReference type="ChEBI" id="CHEBI:28938"/>
        <dbReference type="ChEBI" id="CHEBI:58453"/>
        <dbReference type="ChEBI" id="CHEBI:58614"/>
        <dbReference type="EC" id="3.5.4.26"/>
    </reaction>
</comment>
<dbReference type="PIRSF" id="PIRSF006769">
    <property type="entry name" value="RibD"/>
    <property type="match status" value="1"/>
</dbReference>
<reference evidence="18" key="1">
    <citation type="journal article" date="2021" name="PeerJ">
        <title>Extensive microbial diversity within the chicken gut microbiome revealed by metagenomics and culture.</title>
        <authorList>
            <person name="Gilroy R."/>
            <person name="Ravi A."/>
            <person name="Getino M."/>
            <person name="Pursley I."/>
            <person name="Horton D.L."/>
            <person name="Alikhan N.F."/>
            <person name="Baker D."/>
            <person name="Gharbi K."/>
            <person name="Hall N."/>
            <person name="Watson M."/>
            <person name="Adriaenssens E.M."/>
            <person name="Foster-Nyarko E."/>
            <person name="Jarju S."/>
            <person name="Secka A."/>
            <person name="Antonio M."/>
            <person name="Oren A."/>
            <person name="Chaudhuri R.R."/>
            <person name="La Ragione R."/>
            <person name="Hildebrand F."/>
            <person name="Pallen M.J."/>
        </authorList>
    </citation>
    <scope>NUCLEOTIDE SEQUENCE</scope>
    <source>
        <strain evidence="18">ChiBcec15-1070</strain>
    </source>
</reference>
<comment type="catalytic activity">
    <reaction evidence="13">
        <text>5-amino-6-(5-phospho-D-ribitylamino)uracil + NADP(+) = 5-amino-6-(5-phospho-D-ribosylamino)uracil + NADPH + H(+)</text>
        <dbReference type="Rhea" id="RHEA:17845"/>
        <dbReference type="ChEBI" id="CHEBI:15378"/>
        <dbReference type="ChEBI" id="CHEBI:57783"/>
        <dbReference type="ChEBI" id="CHEBI:58349"/>
        <dbReference type="ChEBI" id="CHEBI:58421"/>
        <dbReference type="ChEBI" id="CHEBI:58453"/>
        <dbReference type="EC" id="1.1.1.193"/>
    </reaction>
</comment>
<dbReference type="InterPro" id="IPR024072">
    <property type="entry name" value="DHFR-like_dom_sf"/>
</dbReference>
<dbReference type="PANTHER" id="PTHR38011:SF7">
    <property type="entry name" value="2,5-DIAMINO-6-RIBOSYLAMINO-4(3H)-PYRIMIDINONE 5'-PHOSPHATE REDUCTASE"/>
    <property type="match status" value="1"/>
</dbReference>
<feature type="binding site" evidence="15">
    <location>
        <position position="205"/>
    </location>
    <ligand>
        <name>NADP(+)</name>
        <dbReference type="ChEBI" id="CHEBI:58349"/>
    </ligand>
</feature>
<comment type="similarity">
    <text evidence="5 13">In the C-terminal section; belongs to the HTP reductase family.</text>
</comment>
<dbReference type="InterPro" id="IPR016193">
    <property type="entry name" value="Cytidine_deaminase-like"/>
</dbReference>
<dbReference type="Pfam" id="PF01872">
    <property type="entry name" value="RibD_C"/>
    <property type="match status" value="1"/>
</dbReference>
<evidence type="ECO:0000256" key="5">
    <source>
        <dbReference type="ARBA" id="ARBA00007417"/>
    </source>
</evidence>
<dbReference type="GO" id="GO:0008270">
    <property type="term" value="F:zinc ion binding"/>
    <property type="evidence" value="ECO:0007669"/>
    <property type="project" value="InterPro"/>
</dbReference>
<evidence type="ECO:0000259" key="17">
    <source>
        <dbReference type="PROSITE" id="PS51747"/>
    </source>
</evidence>
<dbReference type="SUPFAM" id="SSF53927">
    <property type="entry name" value="Cytidine deaminase-like"/>
    <property type="match status" value="1"/>
</dbReference>
<keyword evidence="12" id="KW-0511">Multifunctional enzyme</keyword>
<evidence type="ECO:0000256" key="6">
    <source>
        <dbReference type="ARBA" id="ARBA00022619"/>
    </source>
</evidence>
<dbReference type="Proteomes" id="UP000823926">
    <property type="component" value="Unassembled WGS sequence"/>
</dbReference>
<dbReference type="FunFam" id="3.40.140.10:FF:000025">
    <property type="entry name" value="Riboflavin biosynthesis protein RibD"/>
    <property type="match status" value="1"/>
</dbReference>
<sequence>MTEERYMKRCLELARLGAGSASPNPMVGCVVVHHDRIIGEGWHRRCGGPHAEVNAIADVEARGYGDLLSESTLYVNLEPCSHWGKTPPCADLIVEKGIPRVVVGCIDTYCEVSGRGVARLREAGIEVTVGVLETECRWLNRRFFTAQSLGRPYVILKWAQTADGYLDAKRPSAAVPAAWMTGAAARTLVHRWRAEEDAILVGSGTAALDNPSLTVRDWQGRNPLRVVLDRRLELSPDLKLFCDGAAQTLLFTASERVEAARQRYAERPYVRVEAGDTLPEMLRTLRQKPYEVQSLIVEGGRHVLEAFIAAKLWDEARVFTSTLSVRELYPTAVLPMVEGIPAPVLPSTAQNVGTESVLGLRIYATNGATPSNA</sequence>
<dbReference type="InterPro" id="IPR050765">
    <property type="entry name" value="Riboflavin_Biosynth_HTPR"/>
</dbReference>
<keyword evidence="10 13" id="KW-0521">NADP</keyword>
<evidence type="ECO:0000256" key="12">
    <source>
        <dbReference type="ARBA" id="ARBA00023268"/>
    </source>
</evidence>
<feature type="binding site" evidence="15">
    <location>
        <position position="209"/>
    </location>
    <ligand>
        <name>NADP(+)</name>
        <dbReference type="ChEBI" id="CHEBI:58349"/>
    </ligand>
</feature>
<feature type="binding site" evidence="15">
    <location>
        <position position="213"/>
    </location>
    <ligand>
        <name>substrate</name>
    </ligand>
</feature>
<dbReference type="EC" id="3.5.4.26" evidence="13"/>
<feature type="binding site" evidence="15">
    <location>
        <position position="179"/>
    </location>
    <ligand>
        <name>NADP(+)</name>
        <dbReference type="ChEBI" id="CHEBI:58349"/>
    </ligand>
</feature>
<protein>
    <recommendedName>
        <fullName evidence="13">Riboflavin biosynthesis protein RibD</fullName>
    </recommendedName>
    <domain>
        <recommendedName>
            <fullName evidence="13">Diaminohydroxyphosphoribosylaminopyrimidine deaminase</fullName>
            <shortName evidence="13">DRAP deaminase</shortName>
            <ecNumber evidence="13">3.5.4.26</ecNumber>
        </recommendedName>
        <alternativeName>
            <fullName evidence="13">Riboflavin-specific deaminase</fullName>
        </alternativeName>
    </domain>
    <domain>
        <recommendedName>
            <fullName evidence="13">5-amino-6-(5-phosphoribosylamino)uracil reductase</fullName>
            <ecNumber evidence="13">1.1.1.193</ecNumber>
        </recommendedName>
        <alternativeName>
            <fullName evidence="13">HTP reductase</fullName>
        </alternativeName>
    </domain>
</protein>
<keyword evidence="7 13" id="KW-0479">Metal-binding</keyword>
<dbReference type="GO" id="GO:0009231">
    <property type="term" value="P:riboflavin biosynthetic process"/>
    <property type="evidence" value="ECO:0007669"/>
    <property type="project" value="UniProtKB-KW"/>
</dbReference>
<dbReference type="InterPro" id="IPR016192">
    <property type="entry name" value="APOBEC/CMP_deaminase_Zn-bd"/>
</dbReference>
<dbReference type="InterPro" id="IPR002734">
    <property type="entry name" value="RibDG_C"/>
</dbReference>
<dbReference type="Gene3D" id="3.40.430.10">
    <property type="entry name" value="Dihydrofolate Reductase, subunit A"/>
    <property type="match status" value="1"/>
</dbReference>
<evidence type="ECO:0000256" key="14">
    <source>
        <dbReference type="PIRSR" id="PIRSR006769-1"/>
    </source>
</evidence>
<dbReference type="PROSITE" id="PS00903">
    <property type="entry name" value="CYT_DCMP_DEAMINASES_1"/>
    <property type="match status" value="1"/>
</dbReference>
<feature type="binding site" evidence="16">
    <location>
        <position position="80"/>
    </location>
    <ligand>
        <name>Zn(2+)</name>
        <dbReference type="ChEBI" id="CHEBI:29105"/>
        <note>catalytic</note>
    </ligand>
</feature>
<dbReference type="Pfam" id="PF00383">
    <property type="entry name" value="dCMP_cyt_deam_1"/>
    <property type="match status" value="1"/>
</dbReference>
<evidence type="ECO:0000256" key="3">
    <source>
        <dbReference type="ARBA" id="ARBA00004910"/>
    </source>
</evidence>
<feature type="binding site" evidence="15">
    <location>
        <position position="159"/>
    </location>
    <ligand>
        <name>NADP(+)</name>
        <dbReference type="ChEBI" id="CHEBI:58349"/>
    </ligand>
</feature>
<feature type="binding site" evidence="15">
    <location>
        <position position="216"/>
    </location>
    <ligand>
        <name>substrate</name>
    </ligand>
</feature>
<evidence type="ECO:0000313" key="19">
    <source>
        <dbReference type="Proteomes" id="UP000823926"/>
    </source>
</evidence>
<dbReference type="NCBIfam" id="TIGR00326">
    <property type="entry name" value="eubact_ribD"/>
    <property type="match status" value="1"/>
</dbReference>
<comment type="cofactor">
    <cofactor evidence="13 16">
        <name>Zn(2+)</name>
        <dbReference type="ChEBI" id="CHEBI:29105"/>
    </cofactor>
    <text evidence="13 16">Binds 1 zinc ion.</text>
</comment>
<feature type="binding site" evidence="16">
    <location>
        <position position="89"/>
    </location>
    <ligand>
        <name>Zn(2+)</name>
        <dbReference type="ChEBI" id="CHEBI:29105"/>
        <note>catalytic</note>
    </ligand>
</feature>
<dbReference type="PROSITE" id="PS51747">
    <property type="entry name" value="CYT_DCMP_DEAMINASES_2"/>
    <property type="match status" value="1"/>
</dbReference>
<comment type="similarity">
    <text evidence="4 13">In the N-terminal section; belongs to the cytidine and deoxycytidylate deaminase family.</text>
</comment>
<dbReference type="PANTHER" id="PTHR38011">
    <property type="entry name" value="DIHYDROFOLATE REDUCTASE FAMILY PROTEIN (AFU_ORTHOLOGUE AFUA_8G06820)"/>
    <property type="match status" value="1"/>
</dbReference>
<dbReference type="AlphaFoldDB" id="A0A9D1QBL4"/>
<feature type="active site" description="Proton donor" evidence="14">
    <location>
        <position position="52"/>
    </location>
</feature>
<comment type="caution">
    <text evidence="18">The sequence shown here is derived from an EMBL/GenBank/DDBJ whole genome shotgun (WGS) entry which is preliminary data.</text>
</comment>
<dbReference type="GO" id="GO:0008703">
    <property type="term" value="F:5-amino-6-(5-phosphoribosylamino)uracil reductase activity"/>
    <property type="evidence" value="ECO:0007669"/>
    <property type="project" value="UniProtKB-EC"/>
</dbReference>
<dbReference type="SUPFAM" id="SSF53597">
    <property type="entry name" value="Dihydrofolate reductase-like"/>
    <property type="match status" value="1"/>
</dbReference>
<name>A0A9D1QBL4_9BACT</name>
<keyword evidence="11 13" id="KW-0560">Oxidoreductase</keyword>
<dbReference type="EC" id="1.1.1.193" evidence="13"/>
<evidence type="ECO:0000256" key="16">
    <source>
        <dbReference type="PIRSR" id="PIRSR006769-3"/>
    </source>
</evidence>
<dbReference type="GO" id="GO:0008835">
    <property type="term" value="F:diaminohydroxyphosphoribosylaminopyrimidine deaminase activity"/>
    <property type="evidence" value="ECO:0007669"/>
    <property type="project" value="UniProtKB-EC"/>
</dbReference>
<evidence type="ECO:0000256" key="4">
    <source>
        <dbReference type="ARBA" id="ARBA00005259"/>
    </source>
</evidence>
<feature type="binding site" evidence="15">
    <location>
        <position position="298"/>
    </location>
    <ligand>
        <name>substrate</name>
    </ligand>
</feature>
<evidence type="ECO:0000256" key="7">
    <source>
        <dbReference type="ARBA" id="ARBA00022723"/>
    </source>
</evidence>